<protein>
    <recommendedName>
        <fullName evidence="4">Secreted protein</fullName>
    </recommendedName>
</protein>
<sequence>MNHNTTRRWSRPAAAGVAAAALLAGLITGSTLLDQQEPATSAESPFLPPPTVTDGGDPTP</sequence>
<dbReference type="RefSeq" id="WP_253671800.1">
    <property type="nucleotide sequence ID" value="NZ_JAMTCP010000034.1"/>
</dbReference>
<reference evidence="2 3" key="1">
    <citation type="submission" date="2022-06" db="EMBL/GenBank/DDBJ databases">
        <title>Genomic Encyclopedia of Archaeal and Bacterial Type Strains, Phase II (KMG-II): from individual species to whole genera.</title>
        <authorList>
            <person name="Goeker M."/>
        </authorList>
    </citation>
    <scope>NUCLEOTIDE SEQUENCE [LARGE SCALE GENOMIC DNA]</scope>
    <source>
        <strain evidence="2 3">DSM 40477</strain>
    </source>
</reference>
<organism evidence="2 3">
    <name type="scientific">Streptoalloteichus tenebrarius (strain ATCC 17920 / DSM 40477 / JCM 4838 / CBS 697.72 / NBRC 16177 / NCIMB 11028 / NRRL B-12390 / A12253. 1 / ISP 5477)</name>
    <name type="common">Streptomyces tenebrarius</name>
    <dbReference type="NCBI Taxonomy" id="1933"/>
    <lineage>
        <taxon>Bacteria</taxon>
        <taxon>Bacillati</taxon>
        <taxon>Actinomycetota</taxon>
        <taxon>Actinomycetes</taxon>
        <taxon>Pseudonocardiales</taxon>
        <taxon>Pseudonocardiaceae</taxon>
        <taxon>Streptoalloteichus</taxon>
    </lineage>
</organism>
<feature type="compositionally biased region" description="Polar residues" evidence="1">
    <location>
        <begin position="34"/>
        <end position="43"/>
    </location>
</feature>
<proteinExistence type="predicted"/>
<keyword evidence="3" id="KW-1185">Reference proteome</keyword>
<accession>A0ABT1HZJ8</accession>
<evidence type="ECO:0000313" key="3">
    <source>
        <dbReference type="Proteomes" id="UP001205311"/>
    </source>
</evidence>
<dbReference type="EMBL" id="JAMTCP010000034">
    <property type="protein sequence ID" value="MCP2260958.1"/>
    <property type="molecule type" value="Genomic_DNA"/>
</dbReference>
<evidence type="ECO:0000256" key="1">
    <source>
        <dbReference type="SAM" id="MobiDB-lite"/>
    </source>
</evidence>
<comment type="caution">
    <text evidence="2">The sequence shown here is derived from an EMBL/GenBank/DDBJ whole genome shotgun (WGS) entry which is preliminary data.</text>
</comment>
<evidence type="ECO:0008006" key="4">
    <source>
        <dbReference type="Google" id="ProtNLM"/>
    </source>
</evidence>
<name>A0ABT1HZJ8_STRSD</name>
<evidence type="ECO:0000313" key="2">
    <source>
        <dbReference type="EMBL" id="MCP2260958.1"/>
    </source>
</evidence>
<feature type="region of interest" description="Disordered" evidence="1">
    <location>
        <begin position="34"/>
        <end position="60"/>
    </location>
</feature>
<gene>
    <name evidence="2" type="ORF">LX15_004678</name>
</gene>
<dbReference type="Proteomes" id="UP001205311">
    <property type="component" value="Unassembled WGS sequence"/>
</dbReference>